<dbReference type="InterPro" id="IPR013332">
    <property type="entry name" value="KPR_N"/>
</dbReference>
<dbReference type="InterPro" id="IPR045078">
    <property type="entry name" value="TST/MPST-like"/>
</dbReference>
<dbReference type="Pfam" id="PF00581">
    <property type="entry name" value="Rhodanese"/>
    <property type="match status" value="1"/>
</dbReference>
<reference evidence="5 6" key="1">
    <citation type="submission" date="2017-06" db="EMBL/GenBank/DDBJ databases">
        <authorList>
            <person name="Kim H.J."/>
            <person name="Triplett B.A."/>
        </authorList>
    </citation>
    <scope>NUCLEOTIDE SEQUENCE [LARGE SCALE GENOMIC DNA]</scope>
    <source>
        <strain evidence="5 6">DSM 43151</strain>
    </source>
</reference>
<dbReference type="Gene3D" id="3.40.50.720">
    <property type="entry name" value="NAD(P)-binding Rossmann-like Domain"/>
    <property type="match status" value="1"/>
</dbReference>
<dbReference type="Proteomes" id="UP000198415">
    <property type="component" value="Unassembled WGS sequence"/>
</dbReference>
<dbReference type="SUPFAM" id="SSF48179">
    <property type="entry name" value="6-phosphogluconate dehydrogenase C-terminal domain-like"/>
    <property type="match status" value="1"/>
</dbReference>
<dbReference type="AlphaFoldDB" id="A0A239DYD8"/>
<protein>
    <submittedName>
        <fullName evidence="5">Ketopantoate reductase</fullName>
    </submittedName>
</protein>
<dbReference type="Pfam" id="PF08546">
    <property type="entry name" value="ApbA_C"/>
    <property type="match status" value="1"/>
</dbReference>
<organism evidence="5 6">
    <name type="scientific">Actinoplanes regularis</name>
    <dbReference type="NCBI Taxonomy" id="52697"/>
    <lineage>
        <taxon>Bacteria</taxon>
        <taxon>Bacillati</taxon>
        <taxon>Actinomycetota</taxon>
        <taxon>Actinomycetes</taxon>
        <taxon>Micromonosporales</taxon>
        <taxon>Micromonosporaceae</taxon>
        <taxon>Actinoplanes</taxon>
    </lineage>
</organism>
<dbReference type="OrthoDB" id="9770030at2"/>
<dbReference type="PROSITE" id="PS00380">
    <property type="entry name" value="RHODANESE_1"/>
    <property type="match status" value="1"/>
</dbReference>
<dbReference type="SMART" id="SM00450">
    <property type="entry name" value="RHOD"/>
    <property type="match status" value="1"/>
</dbReference>
<proteinExistence type="predicted"/>
<keyword evidence="2" id="KW-0677">Repeat</keyword>
<evidence type="ECO:0000313" key="6">
    <source>
        <dbReference type="Proteomes" id="UP000198415"/>
    </source>
</evidence>
<dbReference type="SUPFAM" id="SSF52821">
    <property type="entry name" value="Rhodanese/Cell cycle control phosphatase"/>
    <property type="match status" value="1"/>
</dbReference>
<dbReference type="GO" id="GO:0004792">
    <property type="term" value="F:thiosulfate-cyanide sulfurtransferase activity"/>
    <property type="evidence" value="ECO:0007669"/>
    <property type="project" value="InterPro"/>
</dbReference>
<dbReference type="PANTHER" id="PTHR11364:SF27">
    <property type="entry name" value="SULFURTRANSFERASE"/>
    <property type="match status" value="1"/>
</dbReference>
<dbReference type="InterPro" id="IPR013328">
    <property type="entry name" value="6PGD_dom2"/>
</dbReference>
<keyword evidence="1" id="KW-0808">Transferase</keyword>
<dbReference type="PROSITE" id="PS50206">
    <property type="entry name" value="RHODANESE_3"/>
    <property type="match status" value="1"/>
</dbReference>
<dbReference type="Gene3D" id="1.10.1040.10">
    <property type="entry name" value="N-(1-d-carboxylethyl)-l-norvaline Dehydrogenase, domain 2"/>
    <property type="match status" value="1"/>
</dbReference>
<dbReference type="Pfam" id="PF02558">
    <property type="entry name" value="ApbA"/>
    <property type="match status" value="1"/>
</dbReference>
<dbReference type="InterPro" id="IPR008927">
    <property type="entry name" value="6-PGluconate_DH-like_C_sf"/>
</dbReference>
<keyword evidence="6" id="KW-1185">Reference proteome</keyword>
<evidence type="ECO:0000256" key="1">
    <source>
        <dbReference type="ARBA" id="ARBA00022679"/>
    </source>
</evidence>
<evidence type="ECO:0000259" key="4">
    <source>
        <dbReference type="PROSITE" id="PS50206"/>
    </source>
</evidence>
<dbReference type="InterPro" id="IPR013752">
    <property type="entry name" value="KPA_reductase"/>
</dbReference>
<dbReference type="CDD" id="cd01448">
    <property type="entry name" value="TST_Repeat_1"/>
    <property type="match status" value="1"/>
</dbReference>
<feature type="domain" description="Rhodanese" evidence="4">
    <location>
        <begin position="372"/>
        <end position="490"/>
    </location>
</feature>
<evidence type="ECO:0000256" key="2">
    <source>
        <dbReference type="ARBA" id="ARBA00022737"/>
    </source>
</evidence>
<dbReference type="InterPro" id="IPR001763">
    <property type="entry name" value="Rhodanese-like_dom"/>
</dbReference>
<feature type="region of interest" description="Disordered" evidence="3">
    <location>
        <begin position="509"/>
        <end position="531"/>
    </location>
</feature>
<evidence type="ECO:0000313" key="5">
    <source>
        <dbReference type="EMBL" id="SNS37367.1"/>
    </source>
</evidence>
<dbReference type="Gene3D" id="3.40.250.10">
    <property type="entry name" value="Rhodanese-like domain"/>
    <property type="match status" value="1"/>
</dbReference>
<name>A0A239DYD8_9ACTN</name>
<accession>A0A239DYD8</accession>
<evidence type="ECO:0000256" key="3">
    <source>
        <dbReference type="SAM" id="MobiDB-lite"/>
    </source>
</evidence>
<dbReference type="InterPro" id="IPR001307">
    <property type="entry name" value="Thiosulphate_STrfase_CS"/>
</dbReference>
<dbReference type="PANTHER" id="PTHR11364">
    <property type="entry name" value="THIOSULFATE SULFERTANSFERASE"/>
    <property type="match status" value="1"/>
</dbReference>
<sequence>MLTCMTSASTPTETIAGADHPARYVVIGAGAVGASIAAELHRSGVETLLVARGAQLAALREHGLTYVRPDGSHRLRIPVAAGPDEVELTEHDVLLLATKSQDTAGAAAEWAWRPVKRTDGGTGVAAAELPLVTLQNGLANERTALRWFDRVIGGVVWIPATYVVPGEIVNHGHPVPAVLFLGEYPNGTGAVTERIATGLRKGGFTVHPVPDITAHKAAKLLGNLVNTLDALYPPSALRDAALETLRAEARAVYAAAGIVPATPDQSGFTVAEIATHPRAGNSTRQSLTRAALPETDYLDGEIVLLGRLHGVPTPAAAAIQARVHRAIAEATRAGSLDDADLAATLPAPSEAAGGDPPVVLVGADEVYRRAAQANPPVLLDVRWAPGDPDGERRYRDGHLPGAVQVDLDTDLGGRHETGAGPRPLPSPRRLQAAARRWGIRRDTTVVVYDDNGGPAAARAWWLLRWAGVPDVRVLDGGLAAWRDAGFAEAAGSARPRAAGDIELDGGHLPVPAADGMATRGGRESVQATAHR</sequence>
<dbReference type="InterPro" id="IPR036291">
    <property type="entry name" value="NAD(P)-bd_dom_sf"/>
</dbReference>
<gene>
    <name evidence="5" type="ORF">SAMN06264365_114161</name>
</gene>
<dbReference type="EMBL" id="FZNR01000014">
    <property type="protein sequence ID" value="SNS37367.1"/>
    <property type="molecule type" value="Genomic_DNA"/>
</dbReference>
<dbReference type="InterPro" id="IPR036873">
    <property type="entry name" value="Rhodanese-like_dom_sf"/>
</dbReference>
<dbReference type="SUPFAM" id="SSF51735">
    <property type="entry name" value="NAD(P)-binding Rossmann-fold domains"/>
    <property type="match status" value="1"/>
</dbReference>